<evidence type="ECO:0000313" key="3">
    <source>
        <dbReference type="Proteomes" id="UP000075902"/>
    </source>
</evidence>
<feature type="compositionally biased region" description="Low complexity" evidence="1">
    <location>
        <begin position="230"/>
        <end position="246"/>
    </location>
</feature>
<name>A0A182TZ26_9DIPT</name>
<accession>A0A182TZ26</accession>
<dbReference type="VEuPathDB" id="VectorBase:AMEC010928"/>
<feature type="region of interest" description="Disordered" evidence="1">
    <location>
        <begin position="64"/>
        <end position="181"/>
    </location>
</feature>
<dbReference type="STRING" id="34690.A0A182TZ26"/>
<organism evidence="2 3">
    <name type="scientific">Anopheles melas</name>
    <dbReference type="NCBI Taxonomy" id="34690"/>
    <lineage>
        <taxon>Eukaryota</taxon>
        <taxon>Metazoa</taxon>
        <taxon>Ecdysozoa</taxon>
        <taxon>Arthropoda</taxon>
        <taxon>Hexapoda</taxon>
        <taxon>Insecta</taxon>
        <taxon>Pterygota</taxon>
        <taxon>Neoptera</taxon>
        <taxon>Endopterygota</taxon>
        <taxon>Diptera</taxon>
        <taxon>Nematocera</taxon>
        <taxon>Culicoidea</taxon>
        <taxon>Culicidae</taxon>
        <taxon>Anophelinae</taxon>
        <taxon>Anopheles</taxon>
    </lineage>
</organism>
<dbReference type="Proteomes" id="UP000075902">
    <property type="component" value="Unassembled WGS sequence"/>
</dbReference>
<protein>
    <submittedName>
        <fullName evidence="2">Uncharacterized protein</fullName>
    </submittedName>
</protein>
<dbReference type="AlphaFoldDB" id="A0A182TZ26"/>
<reference evidence="2" key="2">
    <citation type="submission" date="2020-05" db="UniProtKB">
        <authorList>
            <consortium name="EnsemblMetazoa"/>
        </authorList>
    </citation>
    <scope>IDENTIFICATION</scope>
    <source>
        <strain evidence="2">CM1001059</strain>
    </source>
</reference>
<evidence type="ECO:0000313" key="2">
    <source>
        <dbReference type="EnsemblMetazoa" id="AMEC010928-PA"/>
    </source>
</evidence>
<feature type="compositionally biased region" description="Polar residues" evidence="1">
    <location>
        <begin position="113"/>
        <end position="134"/>
    </location>
</feature>
<feature type="compositionally biased region" description="Low complexity" evidence="1">
    <location>
        <begin position="64"/>
        <end position="91"/>
    </location>
</feature>
<evidence type="ECO:0000256" key="1">
    <source>
        <dbReference type="SAM" id="MobiDB-lite"/>
    </source>
</evidence>
<sequence length="283" mass="29721">MLTVYSVSGRASNASASCGLQHRYVSSFEPYVQSDGFAQSVLAAGTGATLSGLVRPPPALSVLSTSSNCSSSTTTTAGGGHYQQHQGLMEQQQHHHQHHLHNHISNQHHSPAPGSQNHAQLPQQQFDDATTSLSECGGHDGTTELRSLPSMPDAFSFTGRPFADSGNSSERPNLPVEHQPKGQNVQLPQLSAGHTNSTVAATVPAAITTSISSSSSSSSSRRVDSGGDGISCASSRTTSLSSASTAMEPQLSVYRSTDFMIVLPPHPPAPRVQAKARTLKRVF</sequence>
<dbReference type="EnsemblMetazoa" id="AMEC010928-RA">
    <property type="protein sequence ID" value="AMEC010928-PA"/>
    <property type="gene ID" value="AMEC010928"/>
</dbReference>
<feature type="region of interest" description="Disordered" evidence="1">
    <location>
        <begin position="209"/>
        <end position="246"/>
    </location>
</feature>
<keyword evidence="3" id="KW-1185">Reference proteome</keyword>
<proteinExistence type="predicted"/>
<reference evidence="3" key="1">
    <citation type="submission" date="2014-01" db="EMBL/GenBank/DDBJ databases">
        <title>The Genome Sequence of Anopheles melas CM1001059_A (V2).</title>
        <authorList>
            <consortium name="The Broad Institute Genomics Platform"/>
            <person name="Neafsey D.E."/>
            <person name="Besansky N."/>
            <person name="Howell P."/>
            <person name="Walton C."/>
            <person name="Young S.K."/>
            <person name="Zeng Q."/>
            <person name="Gargeya S."/>
            <person name="Fitzgerald M."/>
            <person name="Haas B."/>
            <person name="Abouelleil A."/>
            <person name="Allen A.W."/>
            <person name="Alvarado L."/>
            <person name="Arachchi H.M."/>
            <person name="Berlin A.M."/>
            <person name="Chapman S.B."/>
            <person name="Gainer-Dewar J."/>
            <person name="Goldberg J."/>
            <person name="Griggs A."/>
            <person name="Gujja S."/>
            <person name="Hansen M."/>
            <person name="Howarth C."/>
            <person name="Imamovic A."/>
            <person name="Ireland A."/>
            <person name="Larimer J."/>
            <person name="McCowan C."/>
            <person name="Murphy C."/>
            <person name="Pearson M."/>
            <person name="Poon T.W."/>
            <person name="Priest M."/>
            <person name="Roberts A."/>
            <person name="Saif S."/>
            <person name="Shea T."/>
            <person name="Sisk P."/>
            <person name="Sykes S."/>
            <person name="Wortman J."/>
            <person name="Nusbaum C."/>
            <person name="Birren B."/>
        </authorList>
    </citation>
    <scope>NUCLEOTIDE SEQUENCE [LARGE SCALE GENOMIC DNA]</scope>
    <source>
        <strain evidence="3">CM1001059</strain>
    </source>
</reference>
<feature type="compositionally biased region" description="Low complexity" evidence="1">
    <location>
        <begin position="209"/>
        <end position="220"/>
    </location>
</feature>